<proteinExistence type="predicted"/>
<dbReference type="PIR" id="H82725">
    <property type="entry name" value="H82725"/>
</dbReference>
<evidence type="ECO:0000313" key="2">
    <source>
        <dbReference type="Proteomes" id="UP000000812"/>
    </source>
</evidence>
<sequence length="127" mass="14299">MLVALFALTLLACVALLRCDLNVTLRWSGVLLAACGGAWELRRVVCHPCCVLLIPSGDEPPFFNQMPVTELHVSWYGPLVTVSWRVPGRCRMYLLFWPDTLSVAMRRQLRLVMQARQLSSQVLSMAP</sequence>
<dbReference type="eggNOG" id="ENOG50300JG">
    <property type="taxonomic scope" value="Bacteria"/>
</dbReference>
<dbReference type="STRING" id="160492.XF_1075"/>
<protein>
    <recommendedName>
        <fullName evidence="3">Toxin CptA</fullName>
    </recommendedName>
</protein>
<evidence type="ECO:0008006" key="3">
    <source>
        <dbReference type="Google" id="ProtNLM"/>
    </source>
</evidence>
<dbReference type="EMBL" id="AE003849">
    <property type="protein sequence ID" value="AAF83885.1"/>
    <property type="molecule type" value="Genomic_DNA"/>
</dbReference>
<name>Q9PEF3_XYLFA</name>
<reference evidence="1 2" key="1">
    <citation type="journal article" date="2000" name="Nature">
        <title>The genome sequence of the plant pathogen Xylella fastidiosa.</title>
        <authorList>
            <person name="Simpson A.J."/>
            <person name="Reinach F.C."/>
            <person name="Arruda P."/>
            <person name="Abreu F.A."/>
            <person name="Acencio M."/>
            <person name="Alvarenga R."/>
            <person name="Alves L.M."/>
            <person name="Araya J.E."/>
            <person name="Baia G.S."/>
            <person name="Baptista C.S."/>
            <person name="Barros M.H."/>
            <person name="Bonaccorsi E.D."/>
            <person name="Bordin S."/>
            <person name="Bove J.M."/>
            <person name="Briones M.R."/>
            <person name="Bueno M.R."/>
            <person name="Camargo A.A."/>
            <person name="Camargo L.E."/>
            <person name="Carraro D.M."/>
            <person name="Carrer H."/>
            <person name="Colauto N.B."/>
            <person name="Colombo C."/>
            <person name="Costa F.F."/>
            <person name="Costa M.C."/>
            <person name="Costa-Neto C.M."/>
            <person name="Coutinho L.L."/>
            <person name="Cristofani M."/>
            <person name="Dias-Neto E."/>
            <person name="Docena C."/>
            <person name="El-Dorry H."/>
            <person name="Facincani A.P."/>
            <person name="Ferreira A.J."/>
            <person name="Ferreira V.C."/>
            <person name="Ferro J.A."/>
            <person name="Fraga J.S."/>
            <person name="Franca S.C."/>
            <person name="Franco M.C."/>
            <person name="Frohme M."/>
            <person name="Furlan L.R."/>
            <person name="Garnier M."/>
            <person name="Goldman G.H."/>
            <person name="Goldman M.H."/>
            <person name="Gomes S.L."/>
            <person name="Gruber A."/>
            <person name="Ho P.L."/>
            <person name="Hoheisel J.D."/>
            <person name="Junqueira M.L."/>
            <person name="Kemper E.L."/>
            <person name="Kitajima J.P."/>
            <person name="Krieger J.E."/>
            <person name="Kuramae E.E."/>
            <person name="Laigret F."/>
            <person name="Lambais M.R."/>
            <person name="Leite L.C."/>
            <person name="Lemos E.G."/>
            <person name="Lemos M.V."/>
            <person name="Lopes S.A."/>
            <person name="Lopes C.R."/>
            <person name="Machado J.A."/>
            <person name="Machado M.A."/>
            <person name="Madeira A.M."/>
            <person name="Madeira H.M."/>
            <person name="Marino C.L."/>
            <person name="Marques M.V."/>
            <person name="Martins E.A."/>
            <person name="Martins E.M."/>
            <person name="Matsukuma A.Y."/>
            <person name="Menck C.F."/>
            <person name="Miracca E.C."/>
            <person name="Miyaki C.Y."/>
            <person name="Monteriro-Vitorello C.B."/>
            <person name="Moon D.H."/>
            <person name="Nagai M.A."/>
            <person name="Nascimento A.L."/>
            <person name="Netto L.E."/>
            <person name="Nhani A.Jr."/>
            <person name="Nobrega F.G."/>
            <person name="Nunes L.R."/>
            <person name="Oliveira M.A."/>
            <person name="de Oliveira M.C."/>
            <person name="de Oliveira R.C."/>
            <person name="Palmieri D.A."/>
            <person name="Paris A."/>
            <person name="Peixoto B.R."/>
            <person name="Pereira G.A."/>
            <person name="Pereira H.A.Jr."/>
            <person name="Pesquero J.B."/>
            <person name="Quaggio R.B."/>
            <person name="Roberto P.G."/>
            <person name="Rodrigues V."/>
            <person name="de M Rosa A.J."/>
            <person name="de Rosa V.E.Jr."/>
            <person name="de Sa R.G."/>
            <person name="Santelli R.V."/>
            <person name="Sawasaki H.E."/>
            <person name="da Silva A.C."/>
            <person name="da Silva A.M."/>
            <person name="da Silva F.R."/>
            <person name="da Silva W.A.Jr."/>
            <person name="da Silveira J.F."/>
            <person name="Silvestri M.L."/>
            <person name="Siqueira W.J."/>
            <person name="de Souza A.A."/>
            <person name="de Souza A.P."/>
            <person name="Terenzi M.F."/>
            <person name="Truffi D."/>
            <person name="Tsai S.M."/>
            <person name="Tsuhako M.H."/>
            <person name="Vallada H."/>
            <person name="Van Sluys M.A."/>
            <person name="Verjovski-Almeida S."/>
            <person name="Vettore A.L."/>
            <person name="Zago M.A."/>
            <person name="Zatz M."/>
            <person name="Meidanis J."/>
            <person name="Setubal J.C."/>
        </authorList>
    </citation>
    <scope>NUCLEOTIDE SEQUENCE [LARGE SCALE GENOMIC DNA]</scope>
    <source>
        <strain evidence="1 2">9a5c</strain>
    </source>
</reference>
<gene>
    <name evidence="1" type="ordered locus">XF_1075</name>
</gene>
<evidence type="ECO:0000313" key="1">
    <source>
        <dbReference type="EMBL" id="AAF83885.1"/>
    </source>
</evidence>
<dbReference type="Proteomes" id="UP000000812">
    <property type="component" value="Chromosome"/>
</dbReference>
<accession>Q9PEF3</accession>
<dbReference type="KEGG" id="xfa:XF_1075"/>
<dbReference type="HOGENOM" id="CLU_146765_0_0_6"/>
<organism evidence="1 2">
    <name type="scientific">Xylella fastidiosa (strain 9a5c)</name>
    <dbReference type="NCBI Taxonomy" id="160492"/>
    <lineage>
        <taxon>Bacteria</taxon>
        <taxon>Pseudomonadati</taxon>
        <taxon>Pseudomonadota</taxon>
        <taxon>Gammaproteobacteria</taxon>
        <taxon>Lysobacterales</taxon>
        <taxon>Lysobacteraceae</taxon>
        <taxon>Xylella</taxon>
    </lineage>
</organism>
<dbReference type="AlphaFoldDB" id="Q9PEF3"/>